<accession>A0AAW4IWE4</accession>
<dbReference type="RefSeq" id="WP_100749067.1">
    <property type="nucleotide sequence ID" value="NZ_JAGBKN010000006.1"/>
</dbReference>
<organism evidence="1 2">
    <name type="scientific">Psychrobacter halodurans</name>
    <dbReference type="NCBI Taxonomy" id="2818439"/>
    <lineage>
        <taxon>Bacteria</taxon>
        <taxon>Pseudomonadati</taxon>
        <taxon>Pseudomonadota</taxon>
        <taxon>Gammaproteobacteria</taxon>
        <taxon>Moraxellales</taxon>
        <taxon>Moraxellaceae</taxon>
        <taxon>Psychrobacter</taxon>
    </lineage>
</organism>
<comment type="caution">
    <text evidence="1">The sequence shown here is derived from an EMBL/GenBank/DDBJ whole genome shotgun (WGS) entry which is preliminary data.</text>
</comment>
<proteinExistence type="predicted"/>
<sequence length="120" mass="13582">MIDGMWWLVILFTVIAALWLLAKSRGAKTDAGRSGKQSNQLPSNDALQKTSVLFKQFFPDYQVTRKAKHLLIRKHNKKVAMITIDKTLAAGQRRLGDISVINYHRVPSRAQLATHLQEAE</sequence>
<gene>
    <name evidence="1" type="ORF">J3491_04465</name>
</gene>
<evidence type="ECO:0008006" key="3">
    <source>
        <dbReference type="Google" id="ProtNLM"/>
    </source>
</evidence>
<dbReference type="Proteomes" id="UP000664161">
    <property type="component" value="Unassembled WGS sequence"/>
</dbReference>
<evidence type="ECO:0000313" key="1">
    <source>
        <dbReference type="EMBL" id="MBO1516587.1"/>
    </source>
</evidence>
<evidence type="ECO:0000313" key="2">
    <source>
        <dbReference type="Proteomes" id="UP000664161"/>
    </source>
</evidence>
<keyword evidence="2" id="KW-1185">Reference proteome</keyword>
<name>A0AAW4IWE4_9GAMM</name>
<protein>
    <recommendedName>
        <fullName evidence="3">DUF2726 domain-containing protein</fullName>
    </recommendedName>
</protein>
<dbReference type="EMBL" id="JAGBKN010000006">
    <property type="protein sequence ID" value="MBO1516587.1"/>
    <property type="molecule type" value="Genomic_DNA"/>
</dbReference>
<dbReference type="AlphaFoldDB" id="A0AAW4IWE4"/>
<reference evidence="1 2" key="1">
    <citation type="submission" date="2021-03" db="EMBL/GenBank/DDBJ databases">
        <authorList>
            <person name="Shang D.-D."/>
            <person name="Du Z.-J."/>
            <person name="Chen G.-J."/>
        </authorList>
    </citation>
    <scope>NUCLEOTIDE SEQUENCE [LARGE SCALE GENOMIC DNA]</scope>
    <source>
        <strain evidence="1 2">F2608</strain>
    </source>
</reference>